<comment type="function">
    <text evidence="8">This protein binds specifically to 23S rRNA; its binding is stimulated by other ribosomal proteins, e.g. L4, L17, and L20. It is important during the early stages of 50S assembly. It makes multiple contacts with different domains of the 23S rRNA in the assembled 50S subunit and ribosome.</text>
</comment>
<evidence type="ECO:0000256" key="7">
    <source>
        <dbReference type="ARBA" id="ARBA00023274"/>
    </source>
</evidence>
<dbReference type="GO" id="GO:0019843">
    <property type="term" value="F:rRNA binding"/>
    <property type="evidence" value="ECO:0007669"/>
    <property type="project" value="UniProtKB-UniRule"/>
</dbReference>
<dbReference type="CDD" id="cd00336">
    <property type="entry name" value="Ribosomal_L22"/>
    <property type="match status" value="1"/>
</dbReference>
<keyword evidence="5 10" id="KW-0694">RNA-binding</keyword>
<protein>
    <recommendedName>
        <fullName evidence="9 10">Large ribosomal subunit protein uL22</fullName>
    </recommendedName>
</protein>
<evidence type="ECO:0000256" key="4">
    <source>
        <dbReference type="ARBA" id="ARBA00022730"/>
    </source>
</evidence>
<feature type="region of interest" description="Disordered" evidence="14">
    <location>
        <begin position="121"/>
        <end position="155"/>
    </location>
</feature>
<dbReference type="NCBIfam" id="TIGR01044">
    <property type="entry name" value="rplV_bact"/>
    <property type="match status" value="1"/>
</dbReference>
<evidence type="ECO:0000313" key="16">
    <source>
        <dbReference type="Proteomes" id="UP000198348"/>
    </source>
</evidence>
<dbReference type="AlphaFoldDB" id="A0A238YIU9"/>
<dbReference type="InterPro" id="IPR005727">
    <property type="entry name" value="Ribosomal_uL22_bac/chlpt-type"/>
</dbReference>
<gene>
    <name evidence="10" type="primary">rplV</name>
    <name evidence="15" type="ORF">SAMN06265360_11598</name>
</gene>
<dbReference type="Gene3D" id="3.90.470.10">
    <property type="entry name" value="Ribosomal protein L22/L17"/>
    <property type="match status" value="1"/>
</dbReference>
<evidence type="ECO:0000313" key="15">
    <source>
        <dbReference type="EMBL" id="SNR70892.1"/>
    </source>
</evidence>
<comment type="function">
    <text evidence="10 13">This protein binds specifically to 23S rRNA; its binding is stimulated by other ribosomal proteins, e.g., L4, L17, and L20. It is important during the early stages of 50S assembly. It makes multiple contacts with different domains of the 23S rRNA in the assembled 50S subunit and ribosome.</text>
</comment>
<evidence type="ECO:0000256" key="12">
    <source>
        <dbReference type="RuleBase" id="RU004006"/>
    </source>
</evidence>
<organism evidence="15 16">
    <name type="scientific">Haloechinothrix alba</name>
    <dbReference type="NCBI Taxonomy" id="664784"/>
    <lineage>
        <taxon>Bacteria</taxon>
        <taxon>Bacillati</taxon>
        <taxon>Actinomycetota</taxon>
        <taxon>Actinomycetes</taxon>
        <taxon>Pseudonocardiales</taxon>
        <taxon>Pseudonocardiaceae</taxon>
        <taxon>Haloechinothrix</taxon>
    </lineage>
</organism>
<evidence type="ECO:0000256" key="8">
    <source>
        <dbReference type="ARBA" id="ARBA00025084"/>
    </source>
</evidence>
<dbReference type="SUPFAM" id="SSF54843">
    <property type="entry name" value="Ribosomal protein L22"/>
    <property type="match status" value="1"/>
</dbReference>
<dbReference type="InterPro" id="IPR036394">
    <property type="entry name" value="Ribosomal_uL22_sf"/>
</dbReference>
<dbReference type="OrthoDB" id="9805969at2"/>
<evidence type="ECO:0000256" key="11">
    <source>
        <dbReference type="RuleBase" id="RU004005"/>
    </source>
</evidence>
<keyword evidence="4 10" id="KW-0699">rRNA-binding</keyword>
<dbReference type="Proteomes" id="UP000198348">
    <property type="component" value="Unassembled WGS sequence"/>
</dbReference>
<feature type="compositionally biased region" description="Basic and acidic residues" evidence="14">
    <location>
        <begin position="145"/>
        <end position="155"/>
    </location>
</feature>
<keyword evidence="6 10" id="KW-0689">Ribosomal protein</keyword>
<proteinExistence type="inferred from homology"/>
<comment type="similarity">
    <text evidence="2 10 11">Belongs to the universal ribosomal protein uL22 family.</text>
</comment>
<dbReference type="Pfam" id="PF00237">
    <property type="entry name" value="Ribosomal_L22"/>
    <property type="match status" value="1"/>
</dbReference>
<sequence>MNAQVNATDTAVSESELPTAVARARFVRDSPMKVRRVIELIKGRSANEALAVLRFAPQTASKQLAKVVASAVANAENNLGLDPDTLWIRNATADEGPTLKRIRPRAQGRAYRIRRRTSHITVVVESRPKGEPTKRKNKKKQSGAKADDSVKAGGQ</sequence>
<dbReference type="PANTHER" id="PTHR13501">
    <property type="entry name" value="CHLOROPLAST 50S RIBOSOMAL PROTEIN L22-RELATED"/>
    <property type="match status" value="1"/>
</dbReference>
<evidence type="ECO:0000256" key="6">
    <source>
        <dbReference type="ARBA" id="ARBA00022980"/>
    </source>
</evidence>
<evidence type="ECO:0000256" key="10">
    <source>
        <dbReference type="HAMAP-Rule" id="MF_01331"/>
    </source>
</evidence>
<dbReference type="InterPro" id="IPR047867">
    <property type="entry name" value="Ribosomal_uL22_bac/org-type"/>
</dbReference>
<name>A0A238YIU9_9PSEU</name>
<comment type="subunit">
    <text evidence="3 10 12">Part of the 50S ribosomal subunit.</text>
</comment>
<dbReference type="GO" id="GO:0003735">
    <property type="term" value="F:structural constituent of ribosome"/>
    <property type="evidence" value="ECO:0007669"/>
    <property type="project" value="InterPro"/>
</dbReference>
<evidence type="ECO:0000256" key="1">
    <source>
        <dbReference type="ARBA" id="ARBA00003478"/>
    </source>
</evidence>
<dbReference type="GO" id="GO:0022625">
    <property type="term" value="C:cytosolic large ribosomal subunit"/>
    <property type="evidence" value="ECO:0007669"/>
    <property type="project" value="TreeGrafter"/>
</dbReference>
<evidence type="ECO:0000256" key="13">
    <source>
        <dbReference type="RuleBase" id="RU004008"/>
    </source>
</evidence>
<dbReference type="GO" id="GO:0006412">
    <property type="term" value="P:translation"/>
    <property type="evidence" value="ECO:0007669"/>
    <property type="project" value="UniProtKB-UniRule"/>
</dbReference>
<dbReference type="PANTHER" id="PTHR13501:SF8">
    <property type="entry name" value="LARGE RIBOSOMAL SUBUNIT PROTEIN UL22M"/>
    <property type="match status" value="1"/>
</dbReference>
<dbReference type="HAMAP" id="MF_01331_B">
    <property type="entry name" value="Ribosomal_uL22_B"/>
    <property type="match status" value="1"/>
</dbReference>
<comment type="function">
    <text evidence="1 10">The globular domain of the protein is located near the polypeptide exit tunnel on the outside of the subunit, while an extended beta-hairpin is found that lines the wall of the exit tunnel in the center of the 70S ribosome.</text>
</comment>
<evidence type="ECO:0000256" key="5">
    <source>
        <dbReference type="ARBA" id="ARBA00022884"/>
    </source>
</evidence>
<evidence type="ECO:0000256" key="3">
    <source>
        <dbReference type="ARBA" id="ARBA00011838"/>
    </source>
</evidence>
<evidence type="ECO:0000256" key="2">
    <source>
        <dbReference type="ARBA" id="ARBA00009451"/>
    </source>
</evidence>
<dbReference type="PROSITE" id="PS00464">
    <property type="entry name" value="RIBOSOMAL_L22"/>
    <property type="match status" value="1"/>
</dbReference>
<evidence type="ECO:0000256" key="14">
    <source>
        <dbReference type="SAM" id="MobiDB-lite"/>
    </source>
</evidence>
<dbReference type="InterPro" id="IPR001063">
    <property type="entry name" value="Ribosomal_uL22"/>
</dbReference>
<keyword evidence="7 10" id="KW-0687">Ribonucleoprotein</keyword>
<evidence type="ECO:0000256" key="9">
    <source>
        <dbReference type="ARBA" id="ARBA00035207"/>
    </source>
</evidence>
<keyword evidence="16" id="KW-1185">Reference proteome</keyword>
<accession>A0A238YIU9</accession>
<dbReference type="InterPro" id="IPR018260">
    <property type="entry name" value="Ribosomal_uL22_CS"/>
</dbReference>
<dbReference type="EMBL" id="FZNW01000015">
    <property type="protein sequence ID" value="SNR70892.1"/>
    <property type="molecule type" value="Genomic_DNA"/>
</dbReference>
<reference evidence="15 16" key="1">
    <citation type="submission" date="2017-06" db="EMBL/GenBank/DDBJ databases">
        <authorList>
            <person name="Kim H.J."/>
            <person name="Triplett B.A."/>
        </authorList>
    </citation>
    <scope>NUCLEOTIDE SEQUENCE [LARGE SCALE GENOMIC DNA]</scope>
    <source>
        <strain evidence="15 16">DSM 45207</strain>
    </source>
</reference>